<name>A0A2H3EA97_ARMGA</name>
<dbReference type="Proteomes" id="UP000217790">
    <property type="component" value="Unassembled WGS sequence"/>
</dbReference>
<sequence length="256" mass="28176">MSTISSNPSPSSKPFIFHTVTSSRKGYVSGTTTVRQLKAAAAEYVKQDIEDRNFAEFSNARVFVSENGPIALAPYEPDDTLKIKTVCSDATASGFVFVPALPTETRQEAAGNNNTIHDMLGQMMKAGNDTTIASLQDDNATLMERIQALEAANAALKQENGDLSQENQALVEKLQSYASQRRSAVLVHNGAKITTLEDGFYGWLSDVSPSIRQILRGDVFLVTLRNWISATIVRIMVLEEPDLYSEFGDVWIMESW</sequence>
<dbReference type="OMA" id="SKPFIFH"/>
<accession>A0A2H3EA97</accession>
<dbReference type="CDD" id="cd14686">
    <property type="entry name" value="bZIP"/>
    <property type="match status" value="1"/>
</dbReference>
<feature type="coiled-coil region" evidence="1">
    <location>
        <begin position="132"/>
        <end position="173"/>
    </location>
</feature>
<dbReference type="InterPro" id="IPR001763">
    <property type="entry name" value="Rhodanese-like_dom"/>
</dbReference>
<reference evidence="4" key="1">
    <citation type="journal article" date="2017" name="Nat. Ecol. Evol.">
        <title>Genome expansion and lineage-specific genetic innovations in the forest pathogenic fungi Armillaria.</title>
        <authorList>
            <person name="Sipos G."/>
            <person name="Prasanna A.N."/>
            <person name="Walter M.C."/>
            <person name="O'Connor E."/>
            <person name="Balint B."/>
            <person name="Krizsan K."/>
            <person name="Kiss B."/>
            <person name="Hess J."/>
            <person name="Varga T."/>
            <person name="Slot J."/>
            <person name="Riley R."/>
            <person name="Boka B."/>
            <person name="Rigling D."/>
            <person name="Barry K."/>
            <person name="Lee J."/>
            <person name="Mihaltcheva S."/>
            <person name="LaButti K."/>
            <person name="Lipzen A."/>
            <person name="Waldron R."/>
            <person name="Moloney N.M."/>
            <person name="Sperisen C."/>
            <person name="Kredics L."/>
            <person name="Vagvoelgyi C."/>
            <person name="Patrignani A."/>
            <person name="Fitzpatrick D."/>
            <person name="Nagy I."/>
            <person name="Doyle S."/>
            <person name="Anderson J.B."/>
            <person name="Grigoriev I.V."/>
            <person name="Gueldener U."/>
            <person name="Muensterkoetter M."/>
            <person name="Nagy L.G."/>
        </authorList>
    </citation>
    <scope>NUCLEOTIDE SEQUENCE [LARGE SCALE GENOMIC DNA]</scope>
    <source>
        <strain evidence="4">Ar21-2</strain>
    </source>
</reference>
<keyword evidence="4" id="KW-1185">Reference proteome</keyword>
<evidence type="ECO:0000313" key="4">
    <source>
        <dbReference type="Proteomes" id="UP000217790"/>
    </source>
</evidence>
<keyword evidence="1" id="KW-0175">Coiled coil</keyword>
<evidence type="ECO:0000256" key="1">
    <source>
        <dbReference type="SAM" id="Coils"/>
    </source>
</evidence>
<feature type="domain" description="Rhodanese" evidence="2">
    <location>
        <begin position="179"/>
        <end position="212"/>
    </location>
</feature>
<dbReference type="InParanoid" id="A0A2H3EA97"/>
<evidence type="ECO:0000259" key="2">
    <source>
        <dbReference type="PROSITE" id="PS50206"/>
    </source>
</evidence>
<dbReference type="EMBL" id="KZ293644">
    <property type="protein sequence ID" value="PBL04370.1"/>
    <property type="molecule type" value="Genomic_DNA"/>
</dbReference>
<organism evidence="3 4">
    <name type="scientific">Armillaria gallica</name>
    <name type="common">Bulbous honey fungus</name>
    <name type="synonym">Armillaria bulbosa</name>
    <dbReference type="NCBI Taxonomy" id="47427"/>
    <lineage>
        <taxon>Eukaryota</taxon>
        <taxon>Fungi</taxon>
        <taxon>Dikarya</taxon>
        <taxon>Basidiomycota</taxon>
        <taxon>Agaricomycotina</taxon>
        <taxon>Agaricomycetes</taxon>
        <taxon>Agaricomycetidae</taxon>
        <taxon>Agaricales</taxon>
        <taxon>Marasmiineae</taxon>
        <taxon>Physalacriaceae</taxon>
        <taxon>Armillaria</taxon>
    </lineage>
</organism>
<evidence type="ECO:0000313" key="3">
    <source>
        <dbReference type="EMBL" id="PBL04370.1"/>
    </source>
</evidence>
<proteinExistence type="predicted"/>
<dbReference type="OrthoDB" id="2873744at2759"/>
<dbReference type="AlphaFoldDB" id="A0A2H3EA97"/>
<dbReference type="PROSITE" id="PS50206">
    <property type="entry name" value="RHODANESE_3"/>
    <property type="match status" value="1"/>
</dbReference>
<gene>
    <name evidence="3" type="ORF">ARMGADRAFT_1022800</name>
</gene>
<protein>
    <recommendedName>
        <fullName evidence="2">Rhodanese domain-containing protein</fullName>
    </recommendedName>
</protein>